<dbReference type="Proteomes" id="UP000466848">
    <property type="component" value="Chromosome"/>
</dbReference>
<feature type="domain" description="Copper amine oxidase-like N-terminal" evidence="2">
    <location>
        <begin position="32"/>
        <end position="141"/>
    </location>
</feature>
<name>A0A858BXN4_9FIRM</name>
<proteinExistence type="predicted"/>
<evidence type="ECO:0000256" key="1">
    <source>
        <dbReference type="SAM" id="SignalP"/>
    </source>
</evidence>
<protein>
    <recommendedName>
        <fullName evidence="2">Copper amine oxidase-like N-terminal domain-containing protein</fullName>
    </recommendedName>
</protein>
<evidence type="ECO:0000259" key="2">
    <source>
        <dbReference type="Pfam" id="PF07833"/>
    </source>
</evidence>
<organism evidence="3 4">
    <name type="scientific">Aminipila butyrica</name>
    <dbReference type="NCBI Taxonomy" id="433296"/>
    <lineage>
        <taxon>Bacteria</taxon>
        <taxon>Bacillati</taxon>
        <taxon>Bacillota</taxon>
        <taxon>Clostridia</taxon>
        <taxon>Peptostreptococcales</taxon>
        <taxon>Anaerovoracaceae</taxon>
        <taxon>Aminipila</taxon>
    </lineage>
</organism>
<dbReference type="EMBL" id="CP048649">
    <property type="protein sequence ID" value="QIB68826.1"/>
    <property type="molecule type" value="Genomic_DNA"/>
</dbReference>
<dbReference type="SUPFAM" id="SSF55383">
    <property type="entry name" value="Copper amine oxidase, domain N"/>
    <property type="match status" value="1"/>
</dbReference>
<dbReference type="InterPro" id="IPR012854">
    <property type="entry name" value="Cu_amine_oxidase-like_N"/>
</dbReference>
<dbReference type="InterPro" id="IPR036582">
    <property type="entry name" value="Mao_N_sf"/>
</dbReference>
<dbReference type="RefSeq" id="WP_163065689.1">
    <property type="nucleotide sequence ID" value="NZ_CP048649.1"/>
</dbReference>
<dbReference type="Pfam" id="PF07833">
    <property type="entry name" value="Cu_amine_oxidN1"/>
    <property type="match status" value="1"/>
</dbReference>
<feature type="signal peptide" evidence="1">
    <location>
        <begin position="1"/>
        <end position="22"/>
    </location>
</feature>
<reference evidence="3 4" key="1">
    <citation type="submission" date="2020-02" db="EMBL/GenBank/DDBJ databases">
        <authorList>
            <person name="Kim Y.B."/>
            <person name="Roh S.W."/>
        </authorList>
    </citation>
    <scope>NUCLEOTIDE SEQUENCE [LARGE SCALE GENOMIC DNA]</scope>
    <source>
        <strain evidence="3 4">DSM 103574</strain>
    </source>
</reference>
<dbReference type="Gene3D" id="3.30.457.10">
    <property type="entry name" value="Copper amine oxidase-like, N-terminal domain"/>
    <property type="match status" value="1"/>
</dbReference>
<evidence type="ECO:0000313" key="4">
    <source>
        <dbReference type="Proteomes" id="UP000466848"/>
    </source>
</evidence>
<keyword evidence="4" id="KW-1185">Reference proteome</keyword>
<evidence type="ECO:0000313" key="3">
    <source>
        <dbReference type="EMBL" id="QIB68826.1"/>
    </source>
</evidence>
<dbReference type="KEGG" id="abut:Ami103574_05590"/>
<dbReference type="AlphaFoldDB" id="A0A858BXN4"/>
<gene>
    <name evidence="3" type="ORF">Ami103574_05590</name>
</gene>
<sequence length="372" mass="40836">MRKQILGGVLALCLLVASPVWAAEKPALGFQVNGTSAVFTEETGLPYLSESGRAMMPLRACLSAIGCKVDWNQEKQTAILDKHSLQVQVPVGEAFLYVNGRKVATDSPAALKNGRVYVPLRVVLEAFGYGVDWDNQSGTVQATELTAFNINGGTTGIFSRQQLNFDGFDGIEGDVTLPYVTIGEKGDCPYVYFGLDWANDLGNLEGGFQFIEDSSHEAYNKWTVFMRQGNSWLSGNQVYLDQGSRHHLKLYAQQGTGGQMEVVLELDGAPVIRKVSERSDFQQAGIKAVLSIAMSKVFDGSNCPSSFTGARLDNVQVSRIGEEIYRPLTDYPQYYRWNRTSGASGMWLGTVDCVPNYIHYLPDGSLSIYKGE</sequence>
<keyword evidence="1" id="KW-0732">Signal</keyword>
<feature type="chain" id="PRO_5032692567" description="Copper amine oxidase-like N-terminal domain-containing protein" evidence="1">
    <location>
        <begin position="23"/>
        <end position="372"/>
    </location>
</feature>
<accession>A0A858BXN4</accession>